<dbReference type="OrthoDB" id="68575at2759"/>
<dbReference type="PANTHER" id="PTHR30543">
    <property type="entry name" value="CHROMATE REDUCTASE"/>
    <property type="match status" value="1"/>
</dbReference>
<dbReference type="InterPro" id="IPR005025">
    <property type="entry name" value="FMN_Rdtase-like_dom"/>
</dbReference>
<dbReference type="Proteomes" id="UP000076874">
    <property type="component" value="Unassembled WGS sequence"/>
</dbReference>
<organism evidence="2 3">
    <name type="scientific">Niveomyces insectorum RCEF 264</name>
    <dbReference type="NCBI Taxonomy" id="1081102"/>
    <lineage>
        <taxon>Eukaryota</taxon>
        <taxon>Fungi</taxon>
        <taxon>Dikarya</taxon>
        <taxon>Ascomycota</taxon>
        <taxon>Pezizomycotina</taxon>
        <taxon>Sordariomycetes</taxon>
        <taxon>Hypocreomycetidae</taxon>
        <taxon>Hypocreales</taxon>
        <taxon>Cordycipitaceae</taxon>
        <taxon>Niveomyces</taxon>
    </lineage>
</organism>
<dbReference type="Gene3D" id="3.40.50.360">
    <property type="match status" value="1"/>
</dbReference>
<sequence>MAFASTASAAQVAPFRVGIVCGSQRTVRAGPQITDFVRRIIQAELDMSGAAVERAAPIILDDIDVAALNLPLYGETGIPSQIRSSDGYDQEHTRAWSRRVAALDAFVFVTPQYNWGVPAGLKNAIDHLFNEWKGKPALVVSYGGHGGDKAAAALQLILGGGLHMRMAAEPVCLTFPDRAVVAKASMGLDLGLDPAEGSMWQDKVDDITRAWGQLVALSFPEVETVVPV</sequence>
<dbReference type="PANTHER" id="PTHR30543:SF21">
    <property type="entry name" value="NAD(P)H-DEPENDENT FMN REDUCTASE LOT6"/>
    <property type="match status" value="1"/>
</dbReference>
<dbReference type="InterPro" id="IPR029039">
    <property type="entry name" value="Flavoprotein-like_sf"/>
</dbReference>
<gene>
    <name evidence="2" type="ORF">SPI_08349</name>
</gene>
<keyword evidence="3" id="KW-1185">Reference proteome</keyword>
<dbReference type="GO" id="GO:0005829">
    <property type="term" value="C:cytosol"/>
    <property type="evidence" value="ECO:0007669"/>
    <property type="project" value="TreeGrafter"/>
</dbReference>
<dbReference type="GO" id="GO:0010181">
    <property type="term" value="F:FMN binding"/>
    <property type="evidence" value="ECO:0007669"/>
    <property type="project" value="TreeGrafter"/>
</dbReference>
<dbReference type="SUPFAM" id="SSF52218">
    <property type="entry name" value="Flavoproteins"/>
    <property type="match status" value="1"/>
</dbReference>
<dbReference type="STRING" id="1081102.A0A167N8F2"/>
<protein>
    <submittedName>
        <fullName evidence="2">Cyclic nucleotide-binding domain containing protein</fullName>
    </submittedName>
</protein>
<accession>A0A167N8F2</accession>
<dbReference type="GO" id="GO:0016491">
    <property type="term" value="F:oxidoreductase activity"/>
    <property type="evidence" value="ECO:0007669"/>
    <property type="project" value="InterPro"/>
</dbReference>
<comment type="caution">
    <text evidence="2">The sequence shown here is derived from an EMBL/GenBank/DDBJ whole genome shotgun (WGS) entry which is preliminary data.</text>
</comment>
<dbReference type="EMBL" id="AZHD01000020">
    <property type="protein sequence ID" value="OAA55254.1"/>
    <property type="molecule type" value="Genomic_DNA"/>
</dbReference>
<reference evidence="2 3" key="1">
    <citation type="journal article" date="2016" name="Genome Biol. Evol.">
        <title>Divergent and convergent evolution of fungal pathogenicity.</title>
        <authorList>
            <person name="Shang Y."/>
            <person name="Xiao G."/>
            <person name="Zheng P."/>
            <person name="Cen K."/>
            <person name="Zhan S."/>
            <person name="Wang C."/>
        </authorList>
    </citation>
    <scope>NUCLEOTIDE SEQUENCE [LARGE SCALE GENOMIC DNA]</scope>
    <source>
        <strain evidence="2 3">RCEF 264</strain>
    </source>
</reference>
<proteinExistence type="predicted"/>
<evidence type="ECO:0000259" key="1">
    <source>
        <dbReference type="Pfam" id="PF03358"/>
    </source>
</evidence>
<evidence type="ECO:0000313" key="3">
    <source>
        <dbReference type="Proteomes" id="UP000076874"/>
    </source>
</evidence>
<evidence type="ECO:0000313" key="2">
    <source>
        <dbReference type="EMBL" id="OAA55254.1"/>
    </source>
</evidence>
<feature type="domain" description="NADPH-dependent FMN reductase-like" evidence="1">
    <location>
        <begin position="16"/>
        <end position="168"/>
    </location>
</feature>
<dbReference type="Pfam" id="PF03358">
    <property type="entry name" value="FMN_red"/>
    <property type="match status" value="1"/>
</dbReference>
<dbReference type="AlphaFoldDB" id="A0A167N8F2"/>
<dbReference type="InterPro" id="IPR050712">
    <property type="entry name" value="NAD(P)H-dep_reductase"/>
</dbReference>
<name>A0A167N8F2_9HYPO</name>